<dbReference type="InterPro" id="IPR016187">
    <property type="entry name" value="CTDL_fold"/>
</dbReference>
<reference evidence="2" key="1">
    <citation type="submission" date="2022-11" db="EMBL/GenBank/DDBJ databases">
        <title>Centuries of genome instability and evolution in soft-shell clam transmissible cancer (bioRxiv).</title>
        <authorList>
            <person name="Hart S.F.M."/>
            <person name="Yonemitsu M.A."/>
            <person name="Giersch R.M."/>
            <person name="Beal B.F."/>
            <person name="Arriagada G."/>
            <person name="Davis B.W."/>
            <person name="Ostrander E.A."/>
            <person name="Goff S.P."/>
            <person name="Metzger M.J."/>
        </authorList>
    </citation>
    <scope>NUCLEOTIDE SEQUENCE</scope>
    <source>
        <strain evidence="2">MELC-2E11</strain>
        <tissue evidence="2">Siphon/mantle</tissue>
    </source>
</reference>
<dbReference type="Gene3D" id="3.10.100.10">
    <property type="entry name" value="Mannose-Binding Protein A, subunit A"/>
    <property type="match status" value="1"/>
</dbReference>
<sequence>MNVRLANLITQFGVHTSLETCVVHTSLETCVVHTSLETCLVHTSLETCVVHTSLETCVVHTSLETCVVHTSLETCVVHTSLETCIVHTSLETCVVHTSLETCISYLVTHQIRKYMKRDIRYKVTGKYWINANDVEDDGTFKSTVSGKGLTYNNFIGGQTILDPAKNCVSIDQKGLWTIDACKTENHFICQKKP</sequence>
<dbReference type="Proteomes" id="UP001164746">
    <property type="component" value="Chromosome 4"/>
</dbReference>
<dbReference type="CDD" id="cd00037">
    <property type="entry name" value="CLECT"/>
    <property type="match status" value="1"/>
</dbReference>
<dbReference type="Pfam" id="PF00059">
    <property type="entry name" value="Lectin_C"/>
    <property type="match status" value="1"/>
</dbReference>
<evidence type="ECO:0000313" key="2">
    <source>
        <dbReference type="EMBL" id="WAR03260.1"/>
    </source>
</evidence>
<protein>
    <submittedName>
        <fullName evidence="2">FA5-like protein</fullName>
    </submittedName>
</protein>
<keyword evidence="3" id="KW-1185">Reference proteome</keyword>
<gene>
    <name evidence="2" type="ORF">MAR_009818</name>
</gene>
<proteinExistence type="predicted"/>
<dbReference type="SUPFAM" id="SSF56436">
    <property type="entry name" value="C-type lectin-like"/>
    <property type="match status" value="1"/>
</dbReference>
<dbReference type="InterPro" id="IPR016186">
    <property type="entry name" value="C-type_lectin-like/link_sf"/>
</dbReference>
<dbReference type="InterPro" id="IPR001304">
    <property type="entry name" value="C-type_lectin-like"/>
</dbReference>
<dbReference type="EMBL" id="CP111015">
    <property type="protein sequence ID" value="WAR03260.1"/>
    <property type="molecule type" value="Genomic_DNA"/>
</dbReference>
<evidence type="ECO:0000313" key="3">
    <source>
        <dbReference type="Proteomes" id="UP001164746"/>
    </source>
</evidence>
<dbReference type="PROSITE" id="PS50041">
    <property type="entry name" value="C_TYPE_LECTIN_2"/>
    <property type="match status" value="1"/>
</dbReference>
<evidence type="ECO:0000259" key="1">
    <source>
        <dbReference type="PROSITE" id="PS50041"/>
    </source>
</evidence>
<organism evidence="2 3">
    <name type="scientific">Mya arenaria</name>
    <name type="common">Soft-shell clam</name>
    <dbReference type="NCBI Taxonomy" id="6604"/>
    <lineage>
        <taxon>Eukaryota</taxon>
        <taxon>Metazoa</taxon>
        <taxon>Spiralia</taxon>
        <taxon>Lophotrochozoa</taxon>
        <taxon>Mollusca</taxon>
        <taxon>Bivalvia</taxon>
        <taxon>Autobranchia</taxon>
        <taxon>Heteroconchia</taxon>
        <taxon>Euheterodonta</taxon>
        <taxon>Imparidentia</taxon>
        <taxon>Neoheterodontei</taxon>
        <taxon>Myida</taxon>
        <taxon>Myoidea</taxon>
        <taxon>Myidae</taxon>
        <taxon>Mya</taxon>
    </lineage>
</organism>
<feature type="domain" description="C-type lectin" evidence="1">
    <location>
        <begin position="93"/>
        <end position="190"/>
    </location>
</feature>
<name>A0ABY7DZU1_MYAAR</name>
<accession>A0ABY7DZU1</accession>